<sequence length="118" mass="12835">MPLALICEAGKLPPPTISVVKSLLYISSSTSNYNSKARIEMDRDTVPKGMSVLVVDDVLATEQTLYTVLRLLGEASIGPENISVMVVAEFSIHRSRELLRWYGFSGVSTQSLLVFSGA</sequence>
<dbReference type="Proteomes" id="UP001628179">
    <property type="component" value="Unassembled WGS sequence"/>
</dbReference>
<dbReference type="EMBL" id="BAAFSV010000001">
    <property type="protein sequence ID" value="GAB1311890.1"/>
    <property type="molecule type" value="Genomic_DNA"/>
</dbReference>
<dbReference type="Pfam" id="PF00156">
    <property type="entry name" value="Pribosyltran"/>
    <property type="match status" value="1"/>
</dbReference>
<accession>A0ABQ0G2D3</accession>
<evidence type="ECO:0000313" key="2">
    <source>
        <dbReference type="EMBL" id="GAB1311890.1"/>
    </source>
</evidence>
<keyword evidence="3" id="KW-1185">Reference proteome</keyword>
<proteinExistence type="predicted"/>
<comment type="caution">
    <text evidence="2">The sequence shown here is derived from an EMBL/GenBank/DDBJ whole genome shotgun (WGS) entry which is preliminary data.</text>
</comment>
<dbReference type="InterPro" id="IPR000836">
    <property type="entry name" value="PRTase_dom"/>
</dbReference>
<name>A0ABQ0G2D3_9PEZI</name>
<evidence type="ECO:0000259" key="1">
    <source>
        <dbReference type="Pfam" id="PF00156"/>
    </source>
</evidence>
<dbReference type="GeneID" id="98172845"/>
<gene>
    <name evidence="2" type="ORF">MFIFM68171_02100</name>
</gene>
<dbReference type="SUPFAM" id="SSF53271">
    <property type="entry name" value="PRTase-like"/>
    <property type="match status" value="1"/>
</dbReference>
<reference evidence="2 3" key="1">
    <citation type="submission" date="2024-09" db="EMBL/GenBank/DDBJ databases">
        <title>Itraconazole resistance in Madurella fahalii resulting from another homologue of gene encoding cytochrome P450 14-alpha sterol demethylase (CYP51).</title>
        <authorList>
            <person name="Yoshioka I."/>
            <person name="Fahal A.H."/>
            <person name="Kaneko S."/>
            <person name="Yaguchi T."/>
        </authorList>
    </citation>
    <scope>NUCLEOTIDE SEQUENCE [LARGE SCALE GENOMIC DNA]</scope>
    <source>
        <strain evidence="2 3">IFM 68171</strain>
    </source>
</reference>
<protein>
    <recommendedName>
        <fullName evidence="1">Phosphoribosyltransferase domain-containing protein</fullName>
    </recommendedName>
</protein>
<organism evidence="2 3">
    <name type="scientific">Madurella fahalii</name>
    <dbReference type="NCBI Taxonomy" id="1157608"/>
    <lineage>
        <taxon>Eukaryota</taxon>
        <taxon>Fungi</taxon>
        <taxon>Dikarya</taxon>
        <taxon>Ascomycota</taxon>
        <taxon>Pezizomycotina</taxon>
        <taxon>Sordariomycetes</taxon>
        <taxon>Sordariomycetidae</taxon>
        <taxon>Sordariales</taxon>
        <taxon>Sordariales incertae sedis</taxon>
        <taxon>Madurella</taxon>
    </lineage>
</organism>
<evidence type="ECO:0000313" key="3">
    <source>
        <dbReference type="Proteomes" id="UP001628179"/>
    </source>
</evidence>
<dbReference type="Gene3D" id="3.40.50.2020">
    <property type="match status" value="1"/>
</dbReference>
<dbReference type="CDD" id="cd06223">
    <property type="entry name" value="PRTases_typeI"/>
    <property type="match status" value="1"/>
</dbReference>
<dbReference type="RefSeq" id="XP_070913623.1">
    <property type="nucleotide sequence ID" value="XM_071057522.1"/>
</dbReference>
<dbReference type="InterPro" id="IPR029057">
    <property type="entry name" value="PRTase-like"/>
</dbReference>
<feature type="domain" description="Phosphoribosyltransferase" evidence="1">
    <location>
        <begin position="35"/>
        <end position="88"/>
    </location>
</feature>